<reference evidence="2" key="1">
    <citation type="journal article" date="2020" name="Stud. Mycol.">
        <title>101 Dothideomycetes genomes: a test case for predicting lifestyles and emergence of pathogens.</title>
        <authorList>
            <person name="Haridas S."/>
            <person name="Albert R."/>
            <person name="Binder M."/>
            <person name="Bloem J."/>
            <person name="Labutti K."/>
            <person name="Salamov A."/>
            <person name="Andreopoulos B."/>
            <person name="Baker S."/>
            <person name="Barry K."/>
            <person name="Bills G."/>
            <person name="Bluhm B."/>
            <person name="Cannon C."/>
            <person name="Castanera R."/>
            <person name="Culley D."/>
            <person name="Daum C."/>
            <person name="Ezra D."/>
            <person name="Gonzalez J."/>
            <person name="Henrissat B."/>
            <person name="Kuo A."/>
            <person name="Liang C."/>
            <person name="Lipzen A."/>
            <person name="Lutzoni F."/>
            <person name="Magnuson J."/>
            <person name="Mondo S."/>
            <person name="Nolan M."/>
            <person name="Ohm R."/>
            <person name="Pangilinan J."/>
            <person name="Park H.-J."/>
            <person name="Ramirez L."/>
            <person name="Alfaro M."/>
            <person name="Sun H."/>
            <person name="Tritt A."/>
            <person name="Yoshinaga Y."/>
            <person name="Zwiers L.-H."/>
            <person name="Turgeon B."/>
            <person name="Goodwin S."/>
            <person name="Spatafora J."/>
            <person name="Crous P."/>
            <person name="Grigoriev I."/>
        </authorList>
    </citation>
    <scope>NUCLEOTIDE SEQUENCE</scope>
    <source>
        <strain evidence="2">CBS 122368</strain>
    </source>
</reference>
<sequence>MSSSNEAPQPQPQSRPASPDIPKKTLAEWRNITARWKKDCPGDALEWWPCMSCLRKNHVAGGKQSFYCRGKDYSNDKDKDPECCGRHKLQVTPYHALYKG</sequence>
<protein>
    <submittedName>
        <fullName evidence="2">Uncharacterized protein</fullName>
    </submittedName>
</protein>
<evidence type="ECO:0000256" key="1">
    <source>
        <dbReference type="SAM" id="MobiDB-lite"/>
    </source>
</evidence>
<proteinExistence type="predicted"/>
<gene>
    <name evidence="2" type="ORF">BU26DRAFT_608713</name>
</gene>
<organism evidence="2 3">
    <name type="scientific">Trematosphaeria pertusa</name>
    <dbReference type="NCBI Taxonomy" id="390896"/>
    <lineage>
        <taxon>Eukaryota</taxon>
        <taxon>Fungi</taxon>
        <taxon>Dikarya</taxon>
        <taxon>Ascomycota</taxon>
        <taxon>Pezizomycotina</taxon>
        <taxon>Dothideomycetes</taxon>
        <taxon>Pleosporomycetidae</taxon>
        <taxon>Pleosporales</taxon>
        <taxon>Massarineae</taxon>
        <taxon>Trematosphaeriaceae</taxon>
        <taxon>Trematosphaeria</taxon>
    </lineage>
</organism>
<dbReference type="AlphaFoldDB" id="A0A6A6I190"/>
<keyword evidence="3" id="KW-1185">Reference proteome</keyword>
<accession>A0A6A6I190</accession>
<feature type="region of interest" description="Disordered" evidence="1">
    <location>
        <begin position="1"/>
        <end position="24"/>
    </location>
</feature>
<dbReference type="RefSeq" id="XP_033679268.1">
    <property type="nucleotide sequence ID" value="XM_033835870.1"/>
</dbReference>
<name>A0A6A6I190_9PLEO</name>
<dbReference type="GeneID" id="54589200"/>
<evidence type="ECO:0000313" key="2">
    <source>
        <dbReference type="EMBL" id="KAF2244264.1"/>
    </source>
</evidence>
<dbReference type="Proteomes" id="UP000800094">
    <property type="component" value="Unassembled WGS sequence"/>
</dbReference>
<dbReference type="EMBL" id="ML987203">
    <property type="protein sequence ID" value="KAF2244264.1"/>
    <property type="molecule type" value="Genomic_DNA"/>
</dbReference>
<evidence type="ECO:0000313" key="3">
    <source>
        <dbReference type="Proteomes" id="UP000800094"/>
    </source>
</evidence>